<proteinExistence type="predicted"/>
<keyword evidence="3" id="KW-1185">Reference proteome</keyword>
<evidence type="ECO:0000313" key="4">
    <source>
        <dbReference type="Proteomes" id="UP000323594"/>
    </source>
</evidence>
<reference evidence="1" key="2">
    <citation type="submission" date="2015-01" db="EMBL/GenBank/DDBJ databases">
        <authorList>
            <person name="Xiang T."/>
            <person name="Song Y."/>
            <person name="Huang L."/>
            <person name="Wang B."/>
            <person name="Wu P."/>
        </authorList>
    </citation>
    <scope>NUCLEOTIDE SEQUENCE [LARGE SCALE GENOMIC DNA]</scope>
    <source>
        <strain evidence="1">V1</strain>
    </source>
</reference>
<evidence type="ECO:0000313" key="3">
    <source>
        <dbReference type="Proteomes" id="UP000042527"/>
    </source>
</evidence>
<protein>
    <submittedName>
        <fullName evidence="2">DUF935 family protein</fullName>
    </submittedName>
</protein>
<dbReference type="AlphaFoldDB" id="A0A0B7GX84"/>
<dbReference type="Proteomes" id="UP000042527">
    <property type="component" value="Unassembled WGS sequence"/>
</dbReference>
<dbReference type="EMBL" id="CDNC01000023">
    <property type="protein sequence ID" value="CEM62192.1"/>
    <property type="molecule type" value="Genomic_DNA"/>
</dbReference>
<gene>
    <name evidence="2" type="ORF">FUT82_11120</name>
    <name evidence="1" type="ORF">TPHV1_30087</name>
</gene>
<dbReference type="RefSeq" id="WP_044634727.1">
    <property type="nucleotide sequence ID" value="NZ_CDNC01000023.1"/>
</dbReference>
<dbReference type="Proteomes" id="UP000323594">
    <property type="component" value="Chromosome"/>
</dbReference>
<reference evidence="2 4" key="3">
    <citation type="submission" date="2019-08" db="EMBL/GenBank/DDBJ databases">
        <authorList>
            <person name="Kuhnert P."/>
        </authorList>
    </citation>
    <scope>NUCLEOTIDE SEQUENCE [LARGE SCALE GENOMIC DNA]</scope>
    <source>
        <strain evidence="2 4">B36.5</strain>
    </source>
</reference>
<evidence type="ECO:0000313" key="1">
    <source>
        <dbReference type="EMBL" id="CEM62192.1"/>
    </source>
</evidence>
<reference evidence="3" key="1">
    <citation type="submission" date="2015-01" db="EMBL/GenBank/DDBJ databases">
        <authorList>
            <person name="Manzoor Shahid"/>
            <person name="Zubair Saima"/>
        </authorList>
    </citation>
    <scope>NUCLEOTIDE SEQUENCE [LARGE SCALE GENOMIC DNA]</scope>
    <source>
        <strain evidence="3">V1</strain>
    </source>
</reference>
<organism evidence="1 3">
    <name type="scientific">Treponema phagedenis</name>
    <dbReference type="NCBI Taxonomy" id="162"/>
    <lineage>
        <taxon>Bacteria</taxon>
        <taxon>Pseudomonadati</taxon>
        <taxon>Spirochaetota</taxon>
        <taxon>Spirochaetia</taxon>
        <taxon>Spirochaetales</taxon>
        <taxon>Treponemataceae</taxon>
        <taxon>Treponema</taxon>
    </lineage>
</organism>
<name>A0A0B7GX84_TREPH</name>
<dbReference type="OrthoDB" id="9802690at2"/>
<evidence type="ECO:0000313" key="2">
    <source>
        <dbReference type="EMBL" id="QEJ98492.1"/>
    </source>
</evidence>
<dbReference type="GeneID" id="57754341"/>
<sequence length="416" mass="47361">MKNNLNIEIISPDKFEAVIAELPNPNEIISDKVSFYSLIDEMMLDSKIGSHLRLRKDIVTSFNFVIEQKNASDKVYEFVRDNLTSNLNWDNDVKEFLTAIEYGFAFSEVLWAQNDAGYWIPDSLRNKRPEQIFFKTEIIKTKQGQRSIWVPMLTKENRPLIEKCKFLIYRNNPRAENPYGFSDLLMCYWPWRFKQFGWEFWLKAAKKAGVPSIVALFESTNTEEARNAAQAISQTLSEMEGGAGLALSNVKDIKTLEMSGALQDHKVLIETCNQEISFALTTQSLSTQEGTYGTRSQAEVHDENLVRVCHGDAKAVQGVFQELINWMVAINFGEGVAAPSGYFDLKSYATFTEIMQAIQNKIPVSKEALYTRYGLPRPKDDEDTFIVEAPQAQGFMLADSNSKKKIQNSRSPVKIF</sequence>
<accession>A0A0B7GX84</accession>
<dbReference type="InterPro" id="IPR009279">
    <property type="entry name" value="Portal_Mu"/>
</dbReference>
<dbReference type="Pfam" id="PF06074">
    <property type="entry name" value="Portal_Mu"/>
    <property type="match status" value="1"/>
</dbReference>
<dbReference type="EMBL" id="CP042817">
    <property type="protein sequence ID" value="QEJ98492.1"/>
    <property type="molecule type" value="Genomic_DNA"/>
</dbReference>